<keyword evidence="5" id="KW-1185">Reference proteome</keyword>
<dbReference type="Gene3D" id="3.30.70.100">
    <property type="match status" value="1"/>
</dbReference>
<sequence length="199" mass="22159">MTIILQIIGFHNCYGCSQKVRKAARRIGVELVELDRETGTVTIETAEPPEVIRYALERELKKSVVIMSRDLVPENRNTNYSAVPHRVPPNGALDLHELGEVMFRLAQVWDGVEITNSNTFRINPPVVRLDRGGGVRIRDADDEYAPPRPPPRSPPWAATEPSAPLMSTEEQAVIGYPADYYGISTARNHDNPNGCCTII</sequence>
<dbReference type="GO" id="GO:0046872">
    <property type="term" value="F:metal ion binding"/>
    <property type="evidence" value="ECO:0007669"/>
    <property type="project" value="InterPro"/>
</dbReference>
<dbReference type="InterPro" id="IPR006121">
    <property type="entry name" value="HMA_dom"/>
</dbReference>
<proteinExistence type="predicted"/>
<dbReference type="Proteomes" id="UP001408789">
    <property type="component" value="Unassembled WGS sequence"/>
</dbReference>
<name>A0AAP0GTQ6_9ASTR</name>
<dbReference type="InterPro" id="IPR036163">
    <property type="entry name" value="HMA_dom_sf"/>
</dbReference>
<evidence type="ECO:0000256" key="1">
    <source>
        <dbReference type="ARBA" id="ARBA00004170"/>
    </source>
</evidence>
<feature type="domain" description="HMA" evidence="3">
    <location>
        <begin position="1"/>
        <end position="64"/>
    </location>
</feature>
<evidence type="ECO:0000313" key="4">
    <source>
        <dbReference type="EMBL" id="KAK9062968.1"/>
    </source>
</evidence>
<evidence type="ECO:0000313" key="5">
    <source>
        <dbReference type="Proteomes" id="UP001408789"/>
    </source>
</evidence>
<protein>
    <recommendedName>
        <fullName evidence="3">HMA domain-containing protein</fullName>
    </recommendedName>
</protein>
<evidence type="ECO:0000259" key="3">
    <source>
        <dbReference type="PROSITE" id="PS50846"/>
    </source>
</evidence>
<dbReference type="EMBL" id="JBCNJP010000018">
    <property type="protein sequence ID" value="KAK9062968.1"/>
    <property type="molecule type" value="Genomic_DNA"/>
</dbReference>
<feature type="region of interest" description="Disordered" evidence="2">
    <location>
        <begin position="131"/>
        <end position="164"/>
    </location>
</feature>
<organism evidence="4 5">
    <name type="scientific">Deinandra increscens subsp. villosa</name>
    <dbReference type="NCBI Taxonomy" id="3103831"/>
    <lineage>
        <taxon>Eukaryota</taxon>
        <taxon>Viridiplantae</taxon>
        <taxon>Streptophyta</taxon>
        <taxon>Embryophyta</taxon>
        <taxon>Tracheophyta</taxon>
        <taxon>Spermatophyta</taxon>
        <taxon>Magnoliopsida</taxon>
        <taxon>eudicotyledons</taxon>
        <taxon>Gunneridae</taxon>
        <taxon>Pentapetalae</taxon>
        <taxon>asterids</taxon>
        <taxon>campanulids</taxon>
        <taxon>Asterales</taxon>
        <taxon>Asteraceae</taxon>
        <taxon>Asteroideae</taxon>
        <taxon>Heliantheae alliance</taxon>
        <taxon>Madieae</taxon>
        <taxon>Madiinae</taxon>
        <taxon>Deinandra</taxon>
    </lineage>
</organism>
<gene>
    <name evidence="4" type="ORF">SSX86_016838</name>
</gene>
<dbReference type="PROSITE" id="PS50846">
    <property type="entry name" value="HMA_2"/>
    <property type="match status" value="1"/>
</dbReference>
<evidence type="ECO:0000256" key="2">
    <source>
        <dbReference type="SAM" id="MobiDB-lite"/>
    </source>
</evidence>
<reference evidence="4 5" key="1">
    <citation type="submission" date="2024-04" db="EMBL/GenBank/DDBJ databases">
        <title>The reference genome of an endangered Asteraceae, Deinandra increscens subsp. villosa, native to the Central Coast of California.</title>
        <authorList>
            <person name="Guilliams M."/>
            <person name="Hasenstab-Lehman K."/>
            <person name="Meyer R."/>
            <person name="Mcevoy S."/>
        </authorList>
    </citation>
    <scope>NUCLEOTIDE SEQUENCE [LARGE SCALE GENOMIC DNA]</scope>
    <source>
        <tissue evidence="4">Leaf</tissue>
    </source>
</reference>
<dbReference type="GO" id="GO:0009626">
    <property type="term" value="P:plant-type hypersensitive response"/>
    <property type="evidence" value="ECO:0007669"/>
    <property type="project" value="UniProtKB-KW"/>
</dbReference>
<accession>A0AAP0GTQ6</accession>
<dbReference type="GO" id="GO:0016020">
    <property type="term" value="C:membrane"/>
    <property type="evidence" value="ECO:0007669"/>
    <property type="project" value="UniProtKB-SubCell"/>
</dbReference>
<dbReference type="AlphaFoldDB" id="A0AAP0GTQ6"/>
<dbReference type="SUPFAM" id="SSF55008">
    <property type="entry name" value="HMA, heavy metal-associated domain"/>
    <property type="match status" value="1"/>
</dbReference>
<comment type="caution">
    <text evidence="4">The sequence shown here is derived from an EMBL/GenBank/DDBJ whole genome shotgun (WGS) entry which is preliminary data.</text>
</comment>
<comment type="subcellular location">
    <subcellularLocation>
        <location evidence="1">Membrane</location>
        <topology evidence="1">Peripheral membrane protein</topology>
    </subcellularLocation>
</comment>